<name>A0A2G9G969_9LAMI</name>
<dbReference type="EMBL" id="NKXS01006270">
    <property type="protein sequence ID" value="PIN01745.1"/>
    <property type="molecule type" value="Genomic_DNA"/>
</dbReference>
<proteinExistence type="predicted"/>
<sequence>MLTNMGLWDAAVVNDQGATMGTMGQSSMTERQQSSTVGVHRWSIKCLFHWSSSLVFSFGMS</sequence>
<gene>
    <name evidence="1" type="ORF">CDL12_25747</name>
</gene>
<keyword evidence="2" id="KW-1185">Reference proteome</keyword>
<evidence type="ECO:0000313" key="2">
    <source>
        <dbReference type="Proteomes" id="UP000231279"/>
    </source>
</evidence>
<comment type="caution">
    <text evidence="1">The sequence shown here is derived from an EMBL/GenBank/DDBJ whole genome shotgun (WGS) entry which is preliminary data.</text>
</comment>
<reference evidence="2" key="1">
    <citation type="journal article" date="2018" name="Gigascience">
        <title>Genome assembly of the Pink Ipe (Handroanthus impetiginosus, Bignoniaceae), a highly valued, ecologically keystone Neotropical timber forest tree.</title>
        <authorList>
            <person name="Silva-Junior O.B."/>
            <person name="Grattapaglia D."/>
            <person name="Novaes E."/>
            <person name="Collevatti R.G."/>
        </authorList>
    </citation>
    <scope>NUCLEOTIDE SEQUENCE [LARGE SCALE GENOMIC DNA]</scope>
    <source>
        <strain evidence="2">cv. UFG-1</strain>
    </source>
</reference>
<dbReference type="Proteomes" id="UP000231279">
    <property type="component" value="Unassembled WGS sequence"/>
</dbReference>
<organism evidence="1 2">
    <name type="scientific">Handroanthus impetiginosus</name>
    <dbReference type="NCBI Taxonomy" id="429701"/>
    <lineage>
        <taxon>Eukaryota</taxon>
        <taxon>Viridiplantae</taxon>
        <taxon>Streptophyta</taxon>
        <taxon>Embryophyta</taxon>
        <taxon>Tracheophyta</taxon>
        <taxon>Spermatophyta</taxon>
        <taxon>Magnoliopsida</taxon>
        <taxon>eudicotyledons</taxon>
        <taxon>Gunneridae</taxon>
        <taxon>Pentapetalae</taxon>
        <taxon>asterids</taxon>
        <taxon>lamiids</taxon>
        <taxon>Lamiales</taxon>
        <taxon>Bignoniaceae</taxon>
        <taxon>Crescentiina</taxon>
        <taxon>Tabebuia alliance</taxon>
        <taxon>Handroanthus</taxon>
    </lineage>
</organism>
<protein>
    <submittedName>
        <fullName evidence="1">Uncharacterized protein</fullName>
    </submittedName>
</protein>
<evidence type="ECO:0000313" key="1">
    <source>
        <dbReference type="EMBL" id="PIN01745.1"/>
    </source>
</evidence>
<dbReference type="AlphaFoldDB" id="A0A2G9G969"/>
<accession>A0A2G9G969</accession>